<evidence type="ECO:0000313" key="2">
    <source>
        <dbReference type="EMBL" id="MBP0462583.1"/>
    </source>
</evidence>
<organism evidence="2 3">
    <name type="scientific">Roseomonas nitratireducens</name>
    <dbReference type="NCBI Taxonomy" id="2820810"/>
    <lineage>
        <taxon>Bacteria</taxon>
        <taxon>Pseudomonadati</taxon>
        <taxon>Pseudomonadota</taxon>
        <taxon>Alphaproteobacteria</taxon>
        <taxon>Acetobacterales</taxon>
        <taxon>Roseomonadaceae</taxon>
        <taxon>Roseomonas</taxon>
    </lineage>
</organism>
<sequence>MTGRRGLLGAGLLAALLPRAGAAATDPACPAVTAPPIAAPRFATAIRQGRTPRIVAFGSSSTAGAGASTPWMSYPAQLESLLRAALPRLGVTVLNRGVGGEDADAMLIRLERDVIAAAPDLVVWQVGANAALRSMDKADFDRFLRAGLGRMRAAGIDVVLMDNQRAPRIAARPGHRDYDAMLAGAAASVPGVTLFSRGALMDGWAAAGLPNAAALVEDGLHHNDHGYRCLAQALAGALLAGAGVQGAAQGMALR</sequence>
<name>A0ABS4AP00_9PROT</name>
<dbReference type="RefSeq" id="WP_209349946.1">
    <property type="nucleotide sequence ID" value="NZ_JAGIYZ010000001.1"/>
</dbReference>
<comment type="caution">
    <text evidence="2">The sequence shown here is derived from an EMBL/GenBank/DDBJ whole genome shotgun (WGS) entry which is preliminary data.</text>
</comment>
<dbReference type="PANTHER" id="PTHR30383:SF5">
    <property type="entry name" value="SGNH HYDROLASE-TYPE ESTERASE DOMAIN-CONTAINING PROTEIN"/>
    <property type="match status" value="1"/>
</dbReference>
<gene>
    <name evidence="2" type="ORF">J5Y09_01545</name>
</gene>
<dbReference type="GO" id="GO:0016787">
    <property type="term" value="F:hydrolase activity"/>
    <property type="evidence" value="ECO:0007669"/>
    <property type="project" value="UniProtKB-KW"/>
</dbReference>
<dbReference type="PANTHER" id="PTHR30383">
    <property type="entry name" value="THIOESTERASE 1/PROTEASE 1/LYSOPHOSPHOLIPASE L1"/>
    <property type="match status" value="1"/>
</dbReference>
<dbReference type="Proteomes" id="UP000680815">
    <property type="component" value="Unassembled WGS sequence"/>
</dbReference>
<keyword evidence="1" id="KW-0732">Signal</keyword>
<feature type="signal peptide" evidence="1">
    <location>
        <begin position="1"/>
        <end position="22"/>
    </location>
</feature>
<dbReference type="Pfam" id="PF25182">
    <property type="entry name" value="NonGDSL"/>
    <property type="match status" value="1"/>
</dbReference>
<proteinExistence type="predicted"/>
<accession>A0ABS4AP00</accession>
<dbReference type="InterPro" id="IPR036514">
    <property type="entry name" value="SGNH_hydro_sf"/>
</dbReference>
<dbReference type="Gene3D" id="3.40.50.1110">
    <property type="entry name" value="SGNH hydrolase"/>
    <property type="match status" value="1"/>
</dbReference>
<keyword evidence="2" id="KW-0378">Hydrolase</keyword>
<dbReference type="SUPFAM" id="SSF52266">
    <property type="entry name" value="SGNH hydrolase"/>
    <property type="match status" value="1"/>
</dbReference>
<dbReference type="InterPro" id="IPR057572">
    <property type="entry name" value="NonGDSL"/>
</dbReference>
<dbReference type="CDD" id="cd00229">
    <property type="entry name" value="SGNH_hydrolase"/>
    <property type="match status" value="1"/>
</dbReference>
<dbReference type="EMBL" id="JAGIYZ010000001">
    <property type="protein sequence ID" value="MBP0462583.1"/>
    <property type="molecule type" value="Genomic_DNA"/>
</dbReference>
<dbReference type="InterPro" id="IPR006311">
    <property type="entry name" value="TAT_signal"/>
</dbReference>
<evidence type="ECO:0000256" key="1">
    <source>
        <dbReference type="SAM" id="SignalP"/>
    </source>
</evidence>
<reference evidence="2 3" key="1">
    <citation type="submission" date="2021-03" db="EMBL/GenBank/DDBJ databases">
        <authorList>
            <person name="So Y."/>
        </authorList>
    </citation>
    <scope>NUCLEOTIDE SEQUENCE [LARGE SCALE GENOMIC DNA]</scope>
    <source>
        <strain evidence="2 3">PWR1</strain>
    </source>
</reference>
<dbReference type="InterPro" id="IPR051532">
    <property type="entry name" value="Ester_Hydrolysis_Enzymes"/>
</dbReference>
<feature type="chain" id="PRO_5047132847" evidence="1">
    <location>
        <begin position="23"/>
        <end position="254"/>
    </location>
</feature>
<dbReference type="PROSITE" id="PS51318">
    <property type="entry name" value="TAT"/>
    <property type="match status" value="1"/>
</dbReference>
<keyword evidence="3" id="KW-1185">Reference proteome</keyword>
<protein>
    <submittedName>
        <fullName evidence="2">SGNH/GDSL hydrolase family protein</fullName>
    </submittedName>
</protein>
<evidence type="ECO:0000313" key="3">
    <source>
        <dbReference type="Proteomes" id="UP000680815"/>
    </source>
</evidence>